<keyword evidence="5 6" id="KW-0472">Membrane</keyword>
<organism evidence="7 8">
    <name type="scientific">Blastopirellula marina</name>
    <dbReference type="NCBI Taxonomy" id="124"/>
    <lineage>
        <taxon>Bacteria</taxon>
        <taxon>Pseudomonadati</taxon>
        <taxon>Planctomycetota</taxon>
        <taxon>Planctomycetia</taxon>
        <taxon>Pirellulales</taxon>
        <taxon>Pirellulaceae</taxon>
        <taxon>Blastopirellula</taxon>
    </lineage>
</organism>
<evidence type="ECO:0000313" key="7">
    <source>
        <dbReference type="EMBL" id="PQO47092.1"/>
    </source>
</evidence>
<sequence>MAKFVLFIGVLFALTAVIAGALGDHMVRKMIISQTMGEEVVAKANLNEIELSRPAAHRMSQYQTGVQYQMYHGLGMIALGIVMAISARGQVLGLITGIVLIVAVKLFSGTLFVISALGLTQFTLLVPIGGTLMIVGWMMFLVVVLLYEPLVDKEDLE</sequence>
<reference evidence="7 8" key="1">
    <citation type="submission" date="2018-02" db="EMBL/GenBank/DDBJ databases">
        <title>Comparative genomes isolates from brazilian mangrove.</title>
        <authorList>
            <person name="Araujo J.E."/>
            <person name="Taketani R.G."/>
            <person name="Silva M.C.P."/>
            <person name="Loureco M.V."/>
            <person name="Andreote F.D."/>
        </authorList>
    </citation>
    <scope>NUCLEOTIDE SEQUENCE [LARGE SCALE GENOMIC DNA]</scope>
    <source>
        <strain evidence="7 8">Nap-Phe MGV</strain>
    </source>
</reference>
<evidence type="ECO:0000256" key="6">
    <source>
        <dbReference type="SAM" id="Phobius"/>
    </source>
</evidence>
<evidence type="ECO:0000256" key="1">
    <source>
        <dbReference type="ARBA" id="ARBA00004141"/>
    </source>
</evidence>
<dbReference type="Pfam" id="PF04241">
    <property type="entry name" value="DUF423"/>
    <property type="match status" value="1"/>
</dbReference>
<feature type="transmembrane region" description="Helical" evidence="6">
    <location>
        <begin position="68"/>
        <end position="87"/>
    </location>
</feature>
<evidence type="ECO:0000313" key="8">
    <source>
        <dbReference type="Proteomes" id="UP000237819"/>
    </source>
</evidence>
<dbReference type="EMBL" id="PUHZ01000006">
    <property type="protein sequence ID" value="PQO47092.1"/>
    <property type="molecule type" value="Genomic_DNA"/>
</dbReference>
<evidence type="ECO:0000256" key="4">
    <source>
        <dbReference type="ARBA" id="ARBA00022989"/>
    </source>
</evidence>
<comment type="caution">
    <text evidence="7">The sequence shown here is derived from an EMBL/GenBank/DDBJ whole genome shotgun (WGS) entry which is preliminary data.</text>
</comment>
<dbReference type="PANTHER" id="PTHR43461:SF1">
    <property type="entry name" value="TRANSMEMBRANE PROTEIN 256"/>
    <property type="match status" value="1"/>
</dbReference>
<dbReference type="AlphaFoldDB" id="A0A2S8GRQ9"/>
<evidence type="ECO:0000256" key="2">
    <source>
        <dbReference type="ARBA" id="ARBA00009694"/>
    </source>
</evidence>
<comment type="subcellular location">
    <subcellularLocation>
        <location evidence="1">Membrane</location>
        <topology evidence="1">Multi-pass membrane protein</topology>
    </subcellularLocation>
</comment>
<evidence type="ECO:0000256" key="3">
    <source>
        <dbReference type="ARBA" id="ARBA00022692"/>
    </source>
</evidence>
<evidence type="ECO:0000256" key="5">
    <source>
        <dbReference type="ARBA" id="ARBA00023136"/>
    </source>
</evidence>
<dbReference type="OrthoDB" id="9802121at2"/>
<dbReference type="RefSeq" id="WP_105334542.1">
    <property type="nucleotide sequence ID" value="NZ_PUHZ01000006.1"/>
</dbReference>
<keyword evidence="3 6" id="KW-0812">Transmembrane</keyword>
<dbReference type="Proteomes" id="UP000237819">
    <property type="component" value="Unassembled WGS sequence"/>
</dbReference>
<comment type="similarity">
    <text evidence="2">Belongs to the UPF0382 family.</text>
</comment>
<evidence type="ECO:0008006" key="9">
    <source>
        <dbReference type="Google" id="ProtNLM"/>
    </source>
</evidence>
<dbReference type="GO" id="GO:0005886">
    <property type="term" value="C:plasma membrane"/>
    <property type="evidence" value="ECO:0007669"/>
    <property type="project" value="TreeGrafter"/>
</dbReference>
<gene>
    <name evidence="7" type="ORF">C5Y93_06255</name>
</gene>
<feature type="transmembrane region" description="Helical" evidence="6">
    <location>
        <begin position="94"/>
        <end position="118"/>
    </location>
</feature>
<feature type="transmembrane region" description="Helical" evidence="6">
    <location>
        <begin position="124"/>
        <end position="147"/>
    </location>
</feature>
<name>A0A2S8GRQ9_9BACT</name>
<dbReference type="PANTHER" id="PTHR43461">
    <property type="entry name" value="TRANSMEMBRANE PROTEIN 256"/>
    <property type="match status" value="1"/>
</dbReference>
<dbReference type="InterPro" id="IPR006696">
    <property type="entry name" value="DUF423"/>
</dbReference>
<proteinExistence type="inferred from homology"/>
<keyword evidence="4 6" id="KW-1133">Transmembrane helix</keyword>
<accession>A0A2S8GRQ9</accession>
<protein>
    <recommendedName>
        <fullName evidence="9">DUF423 domain-containing protein</fullName>
    </recommendedName>
</protein>